<organism evidence="2 3">
    <name type="scientific">Ignelater luminosus</name>
    <name type="common">Cucubano</name>
    <name type="synonym">Pyrophorus luminosus</name>
    <dbReference type="NCBI Taxonomy" id="2038154"/>
    <lineage>
        <taxon>Eukaryota</taxon>
        <taxon>Metazoa</taxon>
        <taxon>Ecdysozoa</taxon>
        <taxon>Arthropoda</taxon>
        <taxon>Hexapoda</taxon>
        <taxon>Insecta</taxon>
        <taxon>Pterygota</taxon>
        <taxon>Neoptera</taxon>
        <taxon>Endopterygota</taxon>
        <taxon>Coleoptera</taxon>
        <taxon>Polyphaga</taxon>
        <taxon>Elateriformia</taxon>
        <taxon>Elateroidea</taxon>
        <taxon>Elateridae</taxon>
        <taxon>Agrypninae</taxon>
        <taxon>Pyrophorini</taxon>
        <taxon>Ignelater</taxon>
    </lineage>
</organism>
<accession>A0A8K0DHE2</accession>
<dbReference type="InterPro" id="IPR009057">
    <property type="entry name" value="Homeodomain-like_sf"/>
</dbReference>
<comment type="caution">
    <text evidence="2">The sequence shown here is derived from an EMBL/GenBank/DDBJ whole genome shotgun (WGS) entry which is preliminary data.</text>
</comment>
<gene>
    <name evidence="2" type="ORF">ILUMI_01973</name>
</gene>
<keyword evidence="3" id="KW-1185">Reference proteome</keyword>
<comment type="subcellular location">
    <subcellularLocation>
        <location evidence="1">Nucleus</location>
    </subcellularLocation>
</comment>
<name>A0A8K0DHE2_IGNLU</name>
<reference evidence="2" key="1">
    <citation type="submission" date="2019-08" db="EMBL/GenBank/DDBJ databases">
        <title>The genome of the North American firefly Photinus pyralis.</title>
        <authorList>
            <consortium name="Photinus pyralis genome working group"/>
            <person name="Fallon T.R."/>
            <person name="Sander Lower S.E."/>
            <person name="Weng J.-K."/>
        </authorList>
    </citation>
    <scope>NUCLEOTIDE SEQUENCE</scope>
    <source>
        <strain evidence="2">TRF0915ILg1</strain>
        <tissue evidence="2">Whole body</tissue>
    </source>
</reference>
<dbReference type="AlphaFoldDB" id="A0A8K0DHE2"/>
<dbReference type="Gene3D" id="1.10.10.10">
    <property type="entry name" value="Winged helix-like DNA-binding domain superfamily/Winged helix DNA-binding domain"/>
    <property type="match status" value="1"/>
</dbReference>
<evidence type="ECO:0000256" key="1">
    <source>
        <dbReference type="ARBA" id="ARBA00004123"/>
    </source>
</evidence>
<evidence type="ECO:0000313" key="3">
    <source>
        <dbReference type="Proteomes" id="UP000801492"/>
    </source>
</evidence>
<protein>
    <recommendedName>
        <fullName evidence="4">Paired domain-containing protein</fullName>
    </recommendedName>
</protein>
<evidence type="ECO:0008006" key="4">
    <source>
        <dbReference type="Google" id="ProtNLM"/>
    </source>
</evidence>
<proteinExistence type="predicted"/>
<dbReference type="Proteomes" id="UP000801492">
    <property type="component" value="Unassembled WGS sequence"/>
</dbReference>
<dbReference type="SUPFAM" id="SSF46689">
    <property type="entry name" value="Homeodomain-like"/>
    <property type="match status" value="1"/>
</dbReference>
<dbReference type="OrthoDB" id="9996331at2759"/>
<dbReference type="GO" id="GO:0005634">
    <property type="term" value="C:nucleus"/>
    <property type="evidence" value="ECO:0007669"/>
    <property type="project" value="UniProtKB-SubCell"/>
</dbReference>
<dbReference type="InterPro" id="IPR036388">
    <property type="entry name" value="WH-like_DNA-bd_sf"/>
</dbReference>
<sequence length="118" mass="13624">MVLSAEDCAKTVALVEDGRSPRYMARVLNVSHFTIQKVLAHFRETGRNIRKPGCGRNRKTTANDDRFRFLNTLRNRHLTSVETKNPLCKVCGTEMWTVRRRLREVGLKLDLSYSDVTE</sequence>
<dbReference type="EMBL" id="VTPC01000823">
    <property type="protein sequence ID" value="KAF2904204.1"/>
    <property type="molecule type" value="Genomic_DNA"/>
</dbReference>
<evidence type="ECO:0000313" key="2">
    <source>
        <dbReference type="EMBL" id="KAF2904204.1"/>
    </source>
</evidence>